<dbReference type="InterPro" id="IPR044636">
    <property type="entry name" value="RADIALIS-like"/>
</dbReference>
<protein>
    <recommendedName>
        <fullName evidence="6">Myb-like domain-containing protein</fullName>
    </recommendedName>
</protein>
<keyword evidence="5" id="KW-1185">Reference proteome</keyword>
<reference evidence="4 5" key="1">
    <citation type="journal article" date="2024" name="G3 (Bethesda)">
        <title>Genome assembly of Hibiscus sabdariffa L. provides insights into metabolisms of medicinal natural products.</title>
        <authorList>
            <person name="Kim T."/>
        </authorList>
    </citation>
    <scope>NUCLEOTIDE SEQUENCE [LARGE SCALE GENOMIC DNA]</scope>
    <source>
        <strain evidence="4">TK-2024</strain>
        <tissue evidence="4">Old leaves</tissue>
    </source>
</reference>
<dbReference type="PANTHER" id="PTHR43952">
    <property type="entry name" value="MYB FAMILY TRANSCRIPTION FACTOR-RELATED"/>
    <property type="match status" value="1"/>
</dbReference>
<evidence type="ECO:0000256" key="3">
    <source>
        <dbReference type="ARBA" id="ARBA00023242"/>
    </source>
</evidence>
<evidence type="ECO:0000256" key="1">
    <source>
        <dbReference type="ARBA" id="ARBA00023015"/>
    </source>
</evidence>
<dbReference type="InterPro" id="IPR009057">
    <property type="entry name" value="Homeodomain-like_sf"/>
</dbReference>
<evidence type="ECO:0000256" key="2">
    <source>
        <dbReference type="ARBA" id="ARBA00023163"/>
    </source>
</evidence>
<dbReference type="PANTHER" id="PTHR43952:SF60">
    <property type="entry name" value="PROTEIN RADIALIS-LIKE 3"/>
    <property type="match status" value="1"/>
</dbReference>
<dbReference type="SUPFAM" id="SSF46689">
    <property type="entry name" value="Homeodomain-like"/>
    <property type="match status" value="1"/>
</dbReference>
<dbReference type="EMBL" id="JBBPBN010000022">
    <property type="protein sequence ID" value="KAK9012222.1"/>
    <property type="molecule type" value="Genomic_DNA"/>
</dbReference>
<dbReference type="CDD" id="cd00167">
    <property type="entry name" value="SANT"/>
    <property type="match status" value="1"/>
</dbReference>
<accession>A0ABR2RH02</accession>
<keyword evidence="1" id="KW-0805">Transcription regulation</keyword>
<gene>
    <name evidence="4" type="ORF">V6N11_040288</name>
</gene>
<keyword evidence="3" id="KW-0539">Nucleus</keyword>
<comment type="caution">
    <text evidence="4">The sequence shown here is derived from an EMBL/GenBank/DDBJ whole genome shotgun (WGS) entry which is preliminary data.</text>
</comment>
<evidence type="ECO:0000313" key="5">
    <source>
        <dbReference type="Proteomes" id="UP001396334"/>
    </source>
</evidence>
<sequence>MGSKQFSSSSSSSSSNLNWTVEQNKLFENGLAINDKDNTQRWQQMAKLVGGTTEHEVKQQYEILLDDINRIESGKVALPKYRRNGGNSGINGFTEEQNG</sequence>
<dbReference type="InterPro" id="IPR001005">
    <property type="entry name" value="SANT/Myb"/>
</dbReference>
<name>A0ABR2RH02_9ROSI</name>
<evidence type="ECO:0000313" key="4">
    <source>
        <dbReference type="EMBL" id="KAK9012222.1"/>
    </source>
</evidence>
<keyword evidence="2" id="KW-0804">Transcription</keyword>
<proteinExistence type="predicted"/>
<evidence type="ECO:0008006" key="6">
    <source>
        <dbReference type="Google" id="ProtNLM"/>
    </source>
</evidence>
<dbReference type="Proteomes" id="UP001396334">
    <property type="component" value="Unassembled WGS sequence"/>
</dbReference>
<dbReference type="Gene3D" id="1.10.10.60">
    <property type="entry name" value="Homeodomain-like"/>
    <property type="match status" value="1"/>
</dbReference>
<organism evidence="4 5">
    <name type="scientific">Hibiscus sabdariffa</name>
    <name type="common">roselle</name>
    <dbReference type="NCBI Taxonomy" id="183260"/>
    <lineage>
        <taxon>Eukaryota</taxon>
        <taxon>Viridiplantae</taxon>
        <taxon>Streptophyta</taxon>
        <taxon>Embryophyta</taxon>
        <taxon>Tracheophyta</taxon>
        <taxon>Spermatophyta</taxon>
        <taxon>Magnoliopsida</taxon>
        <taxon>eudicotyledons</taxon>
        <taxon>Gunneridae</taxon>
        <taxon>Pentapetalae</taxon>
        <taxon>rosids</taxon>
        <taxon>malvids</taxon>
        <taxon>Malvales</taxon>
        <taxon>Malvaceae</taxon>
        <taxon>Malvoideae</taxon>
        <taxon>Hibiscus</taxon>
    </lineage>
</organism>